<keyword evidence="3" id="KW-1185">Reference proteome</keyword>
<dbReference type="EMBL" id="JABXBU010000015">
    <property type="protein sequence ID" value="KAF8787548.1"/>
    <property type="molecule type" value="Genomic_DNA"/>
</dbReference>
<feature type="compositionally biased region" description="Polar residues" evidence="1">
    <location>
        <begin position="28"/>
        <end position="52"/>
    </location>
</feature>
<organism evidence="2 3">
    <name type="scientific">Argiope bruennichi</name>
    <name type="common">Wasp spider</name>
    <name type="synonym">Aranea bruennichi</name>
    <dbReference type="NCBI Taxonomy" id="94029"/>
    <lineage>
        <taxon>Eukaryota</taxon>
        <taxon>Metazoa</taxon>
        <taxon>Ecdysozoa</taxon>
        <taxon>Arthropoda</taxon>
        <taxon>Chelicerata</taxon>
        <taxon>Arachnida</taxon>
        <taxon>Araneae</taxon>
        <taxon>Araneomorphae</taxon>
        <taxon>Entelegynae</taxon>
        <taxon>Araneoidea</taxon>
        <taxon>Araneidae</taxon>
        <taxon>Argiope</taxon>
    </lineage>
</organism>
<protein>
    <submittedName>
        <fullName evidence="2">Uncharacterized protein</fullName>
    </submittedName>
</protein>
<dbReference type="Proteomes" id="UP000807504">
    <property type="component" value="Unassembled WGS sequence"/>
</dbReference>
<evidence type="ECO:0000313" key="3">
    <source>
        <dbReference type="Proteomes" id="UP000807504"/>
    </source>
</evidence>
<reference evidence="2" key="1">
    <citation type="journal article" date="2020" name="bioRxiv">
        <title>Chromosome-level reference genome of the European wasp spider Argiope bruennichi: a resource for studies on range expansion and evolutionary adaptation.</title>
        <authorList>
            <person name="Sheffer M.M."/>
            <person name="Hoppe A."/>
            <person name="Krehenwinkel H."/>
            <person name="Uhl G."/>
            <person name="Kuss A.W."/>
            <person name="Jensen L."/>
            <person name="Jensen C."/>
            <person name="Gillespie R.G."/>
            <person name="Hoff K.J."/>
            <person name="Prost S."/>
        </authorList>
    </citation>
    <scope>NUCLEOTIDE SEQUENCE</scope>
</reference>
<feature type="compositionally biased region" description="Low complexity" evidence="1">
    <location>
        <begin position="15"/>
        <end position="27"/>
    </location>
</feature>
<comment type="caution">
    <text evidence="2">The sequence shown here is derived from an EMBL/GenBank/DDBJ whole genome shotgun (WGS) entry which is preliminary data.</text>
</comment>
<evidence type="ECO:0000256" key="1">
    <source>
        <dbReference type="SAM" id="MobiDB-lite"/>
    </source>
</evidence>
<reference evidence="2" key="2">
    <citation type="submission" date="2020-06" db="EMBL/GenBank/DDBJ databases">
        <authorList>
            <person name="Sheffer M."/>
        </authorList>
    </citation>
    <scope>NUCLEOTIDE SEQUENCE</scope>
</reference>
<gene>
    <name evidence="2" type="ORF">HNY73_009131</name>
</gene>
<proteinExistence type="predicted"/>
<dbReference type="AlphaFoldDB" id="A0A8T0FBA7"/>
<feature type="compositionally biased region" description="Basic and acidic residues" evidence="1">
    <location>
        <begin position="1"/>
        <end position="14"/>
    </location>
</feature>
<feature type="compositionally biased region" description="Polar residues" evidence="1">
    <location>
        <begin position="63"/>
        <end position="80"/>
    </location>
</feature>
<accession>A0A8T0FBA7</accession>
<name>A0A8T0FBA7_ARGBR</name>
<feature type="region of interest" description="Disordered" evidence="1">
    <location>
        <begin position="1"/>
        <end position="118"/>
    </location>
</feature>
<sequence>MEKGCPKRPLHEEPNSSSSNESSPSSPKQSNIRKYAVSNLSPKESSTSTTSFKPKLHGHVSERASTSGTESYGLQLSSTEASKKEHVNKYEPQGAEGGLVSKDWGTESEEDSPEDAPAKALKREYMKKYASEYSKELLFAVDVMTLARHLNQLPCKRITYGTGGKPPKSPCDDVLEKALGILLADFKDVLAELFKGQFKFKSIDYSFFQKLVLHMAEEEEQKLYDERSFLFRCMSLAQWAVSAEISGITDASEFVPLVICSTIQKLRDSGKLPVNFWERIAETALDITTGIEK</sequence>
<evidence type="ECO:0000313" key="2">
    <source>
        <dbReference type="EMBL" id="KAF8787548.1"/>
    </source>
</evidence>